<comment type="similarity">
    <text evidence="2 7">Belongs to the MIP/aquaporin (TC 1.A.8) family.</text>
</comment>
<evidence type="ECO:0000256" key="4">
    <source>
        <dbReference type="ARBA" id="ARBA00022692"/>
    </source>
</evidence>
<dbReference type="GO" id="GO:0005886">
    <property type="term" value="C:plasma membrane"/>
    <property type="evidence" value="ECO:0007669"/>
    <property type="project" value="TreeGrafter"/>
</dbReference>
<dbReference type="Proteomes" id="UP000785679">
    <property type="component" value="Unassembled WGS sequence"/>
</dbReference>
<dbReference type="InterPro" id="IPR022357">
    <property type="entry name" value="MIP_CS"/>
</dbReference>
<dbReference type="Gene3D" id="1.20.1080.10">
    <property type="entry name" value="Glycerol uptake facilitator protein"/>
    <property type="match status" value="1"/>
</dbReference>
<comment type="caution">
    <text evidence="9">The sequence shown here is derived from an EMBL/GenBank/DDBJ whole genome shotgun (WGS) entry which is preliminary data.</text>
</comment>
<evidence type="ECO:0000313" key="10">
    <source>
        <dbReference type="Proteomes" id="UP000785679"/>
    </source>
</evidence>
<feature type="transmembrane region" description="Helical" evidence="8">
    <location>
        <begin position="57"/>
        <end position="81"/>
    </location>
</feature>
<dbReference type="PRINTS" id="PR00783">
    <property type="entry name" value="MINTRINSICP"/>
</dbReference>
<dbReference type="PANTHER" id="PTHR43829">
    <property type="entry name" value="AQUAPORIN OR AQUAGLYCEROPORIN RELATED"/>
    <property type="match status" value="1"/>
</dbReference>
<name>A0A8J8NKU9_HALGN</name>
<dbReference type="AlphaFoldDB" id="A0A8J8NKU9"/>
<dbReference type="EMBL" id="RRYP01013494">
    <property type="protein sequence ID" value="TNV76485.1"/>
    <property type="molecule type" value="Genomic_DNA"/>
</dbReference>
<sequence>MAFNISQKLDFAANQVACLLVLWVLTIFGFKISGAHYNPAISFAFMLRKDVGRFPRILGFAYMGAQIAGAFLGALLSWFLLVDDSIFKLPTSGLIYPNQKLDGSNSGFVFSNMIAEPLGAFFVTFFYLTQTEEKTMFSKEKAINCFIIASAYVGARGMLAGRTNCLAGQVLNPAISIGTSLTQWFAQGSVGIKYIWLFGLFPFGGALVGVLFHEFFYKKSQEVLESAEEDEDNDTLLDK</sequence>
<evidence type="ECO:0000256" key="5">
    <source>
        <dbReference type="ARBA" id="ARBA00022989"/>
    </source>
</evidence>
<evidence type="ECO:0000256" key="8">
    <source>
        <dbReference type="SAM" id="Phobius"/>
    </source>
</evidence>
<evidence type="ECO:0000313" key="9">
    <source>
        <dbReference type="EMBL" id="TNV76485.1"/>
    </source>
</evidence>
<dbReference type="InterPro" id="IPR023271">
    <property type="entry name" value="Aquaporin-like"/>
</dbReference>
<keyword evidence="5 8" id="KW-1133">Transmembrane helix</keyword>
<dbReference type="InterPro" id="IPR000425">
    <property type="entry name" value="MIP"/>
</dbReference>
<comment type="subcellular location">
    <subcellularLocation>
        <location evidence="1">Membrane</location>
        <topology evidence="1">Multi-pass membrane protein</topology>
    </subcellularLocation>
</comment>
<gene>
    <name evidence="9" type="ORF">FGO68_gene16728</name>
</gene>
<dbReference type="PROSITE" id="PS00221">
    <property type="entry name" value="MIP"/>
    <property type="match status" value="1"/>
</dbReference>
<keyword evidence="4 7" id="KW-0812">Transmembrane</keyword>
<keyword evidence="3 7" id="KW-0813">Transport</keyword>
<keyword evidence="6 8" id="KW-0472">Membrane</keyword>
<keyword evidence="10" id="KW-1185">Reference proteome</keyword>
<feature type="transmembrane region" description="Helical" evidence="8">
    <location>
        <begin position="141"/>
        <end position="159"/>
    </location>
</feature>
<accession>A0A8J8NKU9</accession>
<dbReference type="GO" id="GO:0015254">
    <property type="term" value="F:glycerol channel activity"/>
    <property type="evidence" value="ECO:0007669"/>
    <property type="project" value="TreeGrafter"/>
</dbReference>
<dbReference type="Pfam" id="PF00230">
    <property type="entry name" value="MIP"/>
    <property type="match status" value="1"/>
</dbReference>
<dbReference type="OrthoDB" id="311282at2759"/>
<feature type="transmembrane region" description="Helical" evidence="8">
    <location>
        <begin position="108"/>
        <end position="129"/>
    </location>
</feature>
<feature type="transmembrane region" description="Helical" evidence="8">
    <location>
        <begin position="12"/>
        <end position="37"/>
    </location>
</feature>
<proteinExistence type="inferred from homology"/>
<dbReference type="PANTHER" id="PTHR43829:SF9">
    <property type="entry name" value="AQUAPORIN-9"/>
    <property type="match status" value="1"/>
</dbReference>
<reference evidence="9" key="1">
    <citation type="submission" date="2019-06" db="EMBL/GenBank/DDBJ databases">
        <authorList>
            <person name="Zheng W."/>
        </authorList>
    </citation>
    <scope>NUCLEOTIDE SEQUENCE</scope>
    <source>
        <strain evidence="9">QDHG01</strain>
    </source>
</reference>
<dbReference type="InterPro" id="IPR050363">
    <property type="entry name" value="MIP/Aquaporin"/>
</dbReference>
<evidence type="ECO:0000256" key="1">
    <source>
        <dbReference type="ARBA" id="ARBA00004141"/>
    </source>
</evidence>
<evidence type="ECO:0000256" key="7">
    <source>
        <dbReference type="RuleBase" id="RU000477"/>
    </source>
</evidence>
<evidence type="ECO:0000256" key="3">
    <source>
        <dbReference type="ARBA" id="ARBA00022448"/>
    </source>
</evidence>
<evidence type="ECO:0000256" key="6">
    <source>
        <dbReference type="ARBA" id="ARBA00023136"/>
    </source>
</evidence>
<protein>
    <submittedName>
        <fullName evidence="9">Uncharacterized protein</fullName>
    </submittedName>
</protein>
<organism evidence="9 10">
    <name type="scientific">Halteria grandinella</name>
    <dbReference type="NCBI Taxonomy" id="5974"/>
    <lineage>
        <taxon>Eukaryota</taxon>
        <taxon>Sar</taxon>
        <taxon>Alveolata</taxon>
        <taxon>Ciliophora</taxon>
        <taxon>Intramacronucleata</taxon>
        <taxon>Spirotrichea</taxon>
        <taxon>Stichotrichia</taxon>
        <taxon>Sporadotrichida</taxon>
        <taxon>Halteriidae</taxon>
        <taxon>Halteria</taxon>
    </lineage>
</organism>
<feature type="transmembrane region" description="Helical" evidence="8">
    <location>
        <begin position="194"/>
        <end position="212"/>
    </location>
</feature>
<evidence type="ECO:0000256" key="2">
    <source>
        <dbReference type="ARBA" id="ARBA00006175"/>
    </source>
</evidence>
<dbReference type="SUPFAM" id="SSF81338">
    <property type="entry name" value="Aquaporin-like"/>
    <property type="match status" value="1"/>
</dbReference>